<dbReference type="InterPro" id="IPR002797">
    <property type="entry name" value="Polysacc_synth"/>
</dbReference>
<keyword evidence="3 5" id="KW-1133">Transmembrane helix</keyword>
<feature type="transmembrane region" description="Helical" evidence="5">
    <location>
        <begin position="376"/>
        <end position="398"/>
    </location>
</feature>
<comment type="subcellular location">
    <subcellularLocation>
        <location evidence="1">Membrane</location>
        <topology evidence="1">Multi-pass membrane protein</topology>
    </subcellularLocation>
</comment>
<dbReference type="InterPro" id="IPR052556">
    <property type="entry name" value="PolySynth_Transporter"/>
</dbReference>
<dbReference type="PANTHER" id="PTHR43424">
    <property type="entry name" value="LOCUS PUTATIVE PROTEIN 1-RELATED"/>
    <property type="match status" value="1"/>
</dbReference>
<dbReference type="PANTHER" id="PTHR43424:SF1">
    <property type="entry name" value="LOCUS PUTATIVE PROTEIN 1-RELATED"/>
    <property type="match status" value="1"/>
</dbReference>
<comment type="caution">
    <text evidence="6">The sequence shown here is derived from an EMBL/GenBank/DDBJ whole genome shotgun (WGS) entry which is preliminary data.</text>
</comment>
<evidence type="ECO:0000313" key="6">
    <source>
        <dbReference type="EMBL" id="PLW60258.1"/>
    </source>
</evidence>
<evidence type="ECO:0000256" key="5">
    <source>
        <dbReference type="SAM" id="Phobius"/>
    </source>
</evidence>
<evidence type="ECO:0000256" key="1">
    <source>
        <dbReference type="ARBA" id="ARBA00004141"/>
    </source>
</evidence>
<dbReference type="Proteomes" id="UP000234865">
    <property type="component" value="Unassembled WGS sequence"/>
</dbReference>
<keyword evidence="2 5" id="KW-0812">Transmembrane</keyword>
<keyword evidence="4 5" id="KW-0472">Membrane</keyword>
<feature type="transmembrane region" description="Helical" evidence="5">
    <location>
        <begin position="164"/>
        <end position="186"/>
    </location>
</feature>
<evidence type="ECO:0000256" key="3">
    <source>
        <dbReference type="ARBA" id="ARBA00022989"/>
    </source>
</evidence>
<feature type="transmembrane region" description="Helical" evidence="5">
    <location>
        <begin position="41"/>
        <end position="62"/>
    </location>
</feature>
<name>A0A2N5WDE0_LACLL</name>
<feature type="transmembrane region" description="Helical" evidence="5">
    <location>
        <begin position="110"/>
        <end position="131"/>
    </location>
</feature>
<accession>A0A2N5WDE0</accession>
<feature type="transmembrane region" description="Helical" evidence="5">
    <location>
        <begin position="287"/>
        <end position="311"/>
    </location>
</feature>
<evidence type="ECO:0000313" key="7">
    <source>
        <dbReference type="Proteomes" id="UP000234865"/>
    </source>
</evidence>
<sequence>MKLLKNMIYSTAYQMLAIILPLITIPYISRVLGPTGVGINALTNANVTYFLLIGGLGIQFYGNREIAYHQNNPLEKSRIFYELVFLKFISIGIAVLGYLIFIAFQPHYQIYYLFQGIVLLASALDISWYFMGIENFRITVLRNTIIRILLVVATFIFVKNPEDLWIYILLIAMSTFLGNLSVWPFMKRELVKVEWKSLNLFQHIKPALLLFLPQITMSLYLSLNKTMLDIFGNIADPGYYNNSDTIIRTAFTLVSSFGFAFLPRLSNLLSEGKNEEANDLVMKSLDLSTALSILIMVGIMGVSGTFATFFFGPKFEVVGSLMFVQSLMIILIAWGSVFGTQYLLAAKKTKAYTLSAVTGLIVNILLNIILIPLYSVMGAIISTVITEFAVTAYQVFAVRDIFHFRDLIKGVWKYAVAGIATFILIRFLDVTMPINIVNYIIQALLGTSLYIIILIVLKASVTVEFKQLWSQFTKKTK</sequence>
<feature type="transmembrane region" description="Helical" evidence="5">
    <location>
        <begin position="410"/>
        <end position="427"/>
    </location>
</feature>
<organism evidence="6 7">
    <name type="scientific">Lactococcus lactis subsp. lactis</name>
    <name type="common">Streptococcus lactis</name>
    <dbReference type="NCBI Taxonomy" id="1360"/>
    <lineage>
        <taxon>Bacteria</taxon>
        <taxon>Bacillati</taxon>
        <taxon>Bacillota</taxon>
        <taxon>Bacilli</taxon>
        <taxon>Lactobacillales</taxon>
        <taxon>Streptococcaceae</taxon>
        <taxon>Lactococcus</taxon>
    </lineage>
</organism>
<feature type="transmembrane region" description="Helical" evidence="5">
    <location>
        <begin position="439"/>
        <end position="457"/>
    </location>
</feature>
<feature type="transmembrane region" description="Helical" evidence="5">
    <location>
        <begin position="207"/>
        <end position="223"/>
    </location>
</feature>
<protein>
    <submittedName>
        <fullName evidence="6">Putative O-antigen transporter</fullName>
    </submittedName>
</protein>
<gene>
    <name evidence="6" type="primary">rfbX</name>
    <name evidence="6" type="ORF">CYU10_001220</name>
</gene>
<proteinExistence type="predicted"/>
<reference evidence="7" key="1">
    <citation type="submission" date="2016-08" db="EMBL/GenBank/DDBJ databases">
        <title>Comparative genomics of Lactococcus lactis strain WFLU12 isolated from the gastrointestinal tract of wild olive flounder (Paralichythys olivaceus).</title>
        <authorList>
            <person name="Nguyen T.L."/>
            <person name="Kim D.-H."/>
        </authorList>
    </citation>
    <scope>NUCLEOTIDE SEQUENCE [LARGE SCALE GENOMIC DNA]</scope>
    <source>
        <strain evidence="7">WFLU12</strain>
    </source>
</reference>
<feature type="transmembrane region" description="Helical" evidence="5">
    <location>
        <begin position="351"/>
        <end position="370"/>
    </location>
</feature>
<dbReference type="EMBL" id="PKRZ01000001">
    <property type="protein sequence ID" value="PLW60258.1"/>
    <property type="molecule type" value="Genomic_DNA"/>
</dbReference>
<feature type="transmembrane region" description="Helical" evidence="5">
    <location>
        <begin position="246"/>
        <end position="266"/>
    </location>
</feature>
<feature type="transmembrane region" description="Helical" evidence="5">
    <location>
        <begin position="12"/>
        <end position="29"/>
    </location>
</feature>
<feature type="transmembrane region" description="Helical" evidence="5">
    <location>
        <begin position="140"/>
        <end position="158"/>
    </location>
</feature>
<dbReference type="RefSeq" id="WP_029344741.1">
    <property type="nucleotide sequence ID" value="NZ_JNLP01000001.1"/>
</dbReference>
<dbReference type="Pfam" id="PF01943">
    <property type="entry name" value="Polysacc_synt"/>
    <property type="match status" value="1"/>
</dbReference>
<feature type="transmembrane region" description="Helical" evidence="5">
    <location>
        <begin position="83"/>
        <end position="104"/>
    </location>
</feature>
<evidence type="ECO:0000256" key="2">
    <source>
        <dbReference type="ARBA" id="ARBA00022692"/>
    </source>
</evidence>
<dbReference type="AlphaFoldDB" id="A0A2N5WDE0"/>
<feature type="transmembrane region" description="Helical" evidence="5">
    <location>
        <begin position="323"/>
        <end position="344"/>
    </location>
</feature>
<evidence type="ECO:0000256" key="4">
    <source>
        <dbReference type="ARBA" id="ARBA00023136"/>
    </source>
</evidence>
<dbReference type="GO" id="GO:0016020">
    <property type="term" value="C:membrane"/>
    <property type="evidence" value="ECO:0007669"/>
    <property type="project" value="UniProtKB-SubCell"/>
</dbReference>